<evidence type="ECO:0000256" key="3">
    <source>
        <dbReference type="ARBA" id="ARBA00022679"/>
    </source>
</evidence>
<evidence type="ECO:0000259" key="8">
    <source>
        <dbReference type="PROSITE" id="PS50109"/>
    </source>
</evidence>
<dbReference type="Proteomes" id="UP001172778">
    <property type="component" value="Unassembled WGS sequence"/>
</dbReference>
<dbReference type="InterPro" id="IPR005467">
    <property type="entry name" value="His_kinase_dom"/>
</dbReference>
<organism evidence="9 10">
    <name type="scientific">Parachitinimonas caeni</name>
    <dbReference type="NCBI Taxonomy" id="3031301"/>
    <lineage>
        <taxon>Bacteria</taxon>
        <taxon>Pseudomonadati</taxon>
        <taxon>Pseudomonadota</taxon>
        <taxon>Betaproteobacteria</taxon>
        <taxon>Neisseriales</taxon>
        <taxon>Chitinibacteraceae</taxon>
        <taxon>Parachitinimonas</taxon>
    </lineage>
</organism>
<feature type="transmembrane region" description="Helical" evidence="7">
    <location>
        <begin position="50"/>
        <end position="71"/>
    </location>
</feature>
<reference evidence="9" key="1">
    <citation type="submission" date="2023-03" db="EMBL/GenBank/DDBJ databases">
        <title>Chitinimonas shenzhenensis gen. nov., sp. nov., a novel member of family Burkholderiaceae isolated from activated sludge collected in Shen Zhen, China.</title>
        <authorList>
            <person name="Wang X."/>
        </authorList>
    </citation>
    <scope>NUCLEOTIDE SEQUENCE</scope>
    <source>
        <strain evidence="9">DQS-5</strain>
    </source>
</reference>
<feature type="transmembrane region" description="Helical" evidence="7">
    <location>
        <begin position="21"/>
        <end position="44"/>
    </location>
</feature>
<dbReference type="InterPro" id="IPR050980">
    <property type="entry name" value="2C_sensor_his_kinase"/>
</dbReference>
<evidence type="ECO:0000313" key="9">
    <source>
        <dbReference type="EMBL" id="MDK2125960.1"/>
    </source>
</evidence>
<dbReference type="PANTHER" id="PTHR44936">
    <property type="entry name" value="SENSOR PROTEIN CREC"/>
    <property type="match status" value="1"/>
</dbReference>
<keyword evidence="4" id="KW-0547">Nucleotide-binding</keyword>
<evidence type="ECO:0000256" key="2">
    <source>
        <dbReference type="ARBA" id="ARBA00012438"/>
    </source>
</evidence>
<dbReference type="GO" id="GO:0016301">
    <property type="term" value="F:kinase activity"/>
    <property type="evidence" value="ECO:0007669"/>
    <property type="project" value="UniProtKB-KW"/>
</dbReference>
<dbReference type="PRINTS" id="PR00344">
    <property type="entry name" value="BCTRLSENSOR"/>
</dbReference>
<keyword evidence="7" id="KW-0472">Membrane</keyword>
<keyword evidence="5 9" id="KW-0418">Kinase</keyword>
<keyword evidence="3" id="KW-0808">Transferase</keyword>
<dbReference type="EC" id="2.7.13.3" evidence="2"/>
<evidence type="ECO:0000256" key="7">
    <source>
        <dbReference type="SAM" id="Phobius"/>
    </source>
</evidence>
<evidence type="ECO:0000256" key="6">
    <source>
        <dbReference type="ARBA" id="ARBA00022840"/>
    </source>
</evidence>
<dbReference type="RefSeq" id="WP_284102274.1">
    <property type="nucleotide sequence ID" value="NZ_JARRAF010000027.1"/>
</dbReference>
<dbReference type="InterPro" id="IPR003594">
    <property type="entry name" value="HATPase_dom"/>
</dbReference>
<feature type="transmembrane region" description="Helical" evidence="7">
    <location>
        <begin position="169"/>
        <end position="189"/>
    </location>
</feature>
<dbReference type="PANTHER" id="PTHR44936:SF10">
    <property type="entry name" value="SENSOR PROTEIN RSTB"/>
    <property type="match status" value="1"/>
</dbReference>
<evidence type="ECO:0000313" key="10">
    <source>
        <dbReference type="Proteomes" id="UP001172778"/>
    </source>
</evidence>
<keyword evidence="6" id="KW-0067">ATP-binding</keyword>
<comment type="caution">
    <text evidence="9">The sequence shown here is derived from an EMBL/GenBank/DDBJ whole genome shotgun (WGS) entry which is preliminary data.</text>
</comment>
<keyword evidence="10" id="KW-1185">Reference proteome</keyword>
<feature type="transmembrane region" description="Helical" evidence="7">
    <location>
        <begin position="110"/>
        <end position="126"/>
    </location>
</feature>
<sequence length="430" mass="46632">MSDMPSRKPIPSSPNTENLRRLVLVRAATITLQCVLVGFAVVVLKFTLPIAPLLLVSCLLMMFNGFTVLRLRHARHGWTVPNGEIALQLAVDITAHATWLFFLGGGTNPMVSWFLVPLAVAAAMLPSRLTWLLTLYTLTIYGLLLFYYMPVSGPVGAPERAFQFHTVGMWLSFVVAALIVAGLVARIGAQLRKRDRELALAREDDLRNEQLMGVAILAAGVAHRLATPLNTMTLLVEEMQSEVGEAGPLSQDLNLLHKQLAGCKQILGLLRAQADSPKPCPVTQAIPALLDDWQLLRPNARPILRVLGIDAAPMCVWDFSLRQAMLNLLDNAADAAEGQSVEIEVDWRGDRLILAILDRGPGFDGRAARHADGAFMTSKAKLGMGVGIHLANASIEKAKGSLRWLQRAGGGTRTEIVLPLVGKAVKYSGA</sequence>
<gene>
    <name evidence="9" type="ORF">PZA18_18090</name>
</gene>
<comment type="catalytic activity">
    <reaction evidence="1">
        <text>ATP + protein L-histidine = ADP + protein N-phospho-L-histidine.</text>
        <dbReference type="EC" id="2.7.13.3"/>
    </reaction>
</comment>
<evidence type="ECO:0000256" key="5">
    <source>
        <dbReference type="ARBA" id="ARBA00022777"/>
    </source>
</evidence>
<feature type="transmembrane region" description="Helical" evidence="7">
    <location>
        <begin position="131"/>
        <end position="149"/>
    </location>
</feature>
<dbReference type="Gene3D" id="1.10.287.130">
    <property type="match status" value="1"/>
</dbReference>
<keyword evidence="7" id="KW-1133">Transmembrane helix</keyword>
<dbReference type="Pfam" id="PF02518">
    <property type="entry name" value="HATPase_c"/>
    <property type="match status" value="1"/>
</dbReference>
<dbReference type="SUPFAM" id="SSF55874">
    <property type="entry name" value="ATPase domain of HSP90 chaperone/DNA topoisomerase II/histidine kinase"/>
    <property type="match status" value="1"/>
</dbReference>
<evidence type="ECO:0000256" key="1">
    <source>
        <dbReference type="ARBA" id="ARBA00000085"/>
    </source>
</evidence>
<dbReference type="InterPro" id="IPR004358">
    <property type="entry name" value="Sig_transdc_His_kin-like_C"/>
</dbReference>
<dbReference type="InterPro" id="IPR036890">
    <property type="entry name" value="HATPase_C_sf"/>
</dbReference>
<evidence type="ECO:0000256" key="4">
    <source>
        <dbReference type="ARBA" id="ARBA00022741"/>
    </source>
</evidence>
<feature type="domain" description="Histidine kinase" evidence="8">
    <location>
        <begin position="220"/>
        <end position="422"/>
    </location>
</feature>
<keyword evidence="7" id="KW-0812">Transmembrane</keyword>
<dbReference type="EMBL" id="JARRAF010000027">
    <property type="protein sequence ID" value="MDK2125960.1"/>
    <property type="molecule type" value="Genomic_DNA"/>
</dbReference>
<dbReference type="PROSITE" id="PS50109">
    <property type="entry name" value="HIS_KIN"/>
    <property type="match status" value="1"/>
</dbReference>
<dbReference type="Gene3D" id="3.30.565.10">
    <property type="entry name" value="Histidine kinase-like ATPase, C-terminal domain"/>
    <property type="match status" value="1"/>
</dbReference>
<accession>A0ABT7E0W0</accession>
<dbReference type="SMART" id="SM00387">
    <property type="entry name" value="HATPase_c"/>
    <property type="match status" value="1"/>
</dbReference>
<protein>
    <recommendedName>
        <fullName evidence="2">histidine kinase</fullName>
        <ecNumber evidence="2">2.7.13.3</ecNumber>
    </recommendedName>
</protein>
<proteinExistence type="predicted"/>
<name>A0ABT7E0W0_9NEIS</name>